<accession>A0A483CVG2</accession>
<protein>
    <submittedName>
        <fullName evidence="1">Uncharacterized protein</fullName>
    </submittedName>
</protein>
<dbReference type="Proteomes" id="UP000292580">
    <property type="component" value="Unassembled WGS sequence"/>
</dbReference>
<keyword evidence="2" id="KW-1185">Reference proteome</keyword>
<proteinExistence type="predicted"/>
<evidence type="ECO:0000313" key="2">
    <source>
        <dbReference type="Proteomes" id="UP000292580"/>
    </source>
</evidence>
<reference evidence="1 2" key="1">
    <citation type="submission" date="2017-11" db="EMBL/GenBank/DDBJ databases">
        <title>Isolation and Characterization of Methanofollis Species from Methane Seep Offshore SW Taiwan.</title>
        <authorList>
            <person name="Teng N.-H."/>
            <person name="Lai M.-C."/>
            <person name="Chen S.-C."/>
        </authorList>
    </citation>
    <scope>NUCLEOTIDE SEQUENCE [LARGE SCALE GENOMIC DNA]</scope>
    <source>
        <strain evidence="1 2">FWC-SCC2</strain>
    </source>
</reference>
<dbReference type="RefSeq" id="WP_130645999.1">
    <property type="nucleotide sequence ID" value="NZ_PGCL01000001.1"/>
</dbReference>
<gene>
    <name evidence="1" type="ORF">CUJ86_02650</name>
</gene>
<comment type="caution">
    <text evidence="1">The sequence shown here is derived from an EMBL/GenBank/DDBJ whole genome shotgun (WGS) entry which is preliminary data.</text>
</comment>
<dbReference type="EMBL" id="PGCL01000001">
    <property type="protein sequence ID" value="TAJ45636.1"/>
    <property type="molecule type" value="Genomic_DNA"/>
</dbReference>
<organism evidence="1 2">
    <name type="scientific">Methanofollis fontis</name>
    <dbReference type="NCBI Taxonomy" id="2052832"/>
    <lineage>
        <taxon>Archaea</taxon>
        <taxon>Methanobacteriati</taxon>
        <taxon>Methanobacteriota</taxon>
        <taxon>Stenosarchaea group</taxon>
        <taxon>Methanomicrobia</taxon>
        <taxon>Methanomicrobiales</taxon>
        <taxon>Methanomicrobiaceae</taxon>
        <taxon>Methanofollis</taxon>
    </lineage>
</organism>
<sequence length="111" mass="13011">MHRPQEKTFEKNLEKARAKTVLRKLGACEFVCEPNARIAAEKWLEEHPGFRFSSLDIATISRRMEKRRGRPKNDEPVVLSYRVDAEIELERLLKRKDRKSGDLWWSKMGGG</sequence>
<evidence type="ECO:0000313" key="1">
    <source>
        <dbReference type="EMBL" id="TAJ45636.1"/>
    </source>
</evidence>
<name>A0A483CVG2_9EURY</name>
<dbReference type="AlphaFoldDB" id="A0A483CVG2"/>